<dbReference type="Gene3D" id="1.10.220.150">
    <property type="entry name" value="Arf GTPase activating protein"/>
    <property type="match status" value="1"/>
</dbReference>
<dbReference type="PANTHER" id="PTHR45686">
    <property type="entry name" value="ADP-RIBOSYLATION FACTOR GTPASE ACTIVATING PROTEIN 3, ISOFORM H-RELATED"/>
    <property type="match status" value="1"/>
</dbReference>
<feature type="compositionally biased region" description="Low complexity" evidence="6">
    <location>
        <begin position="264"/>
        <end position="298"/>
    </location>
</feature>
<dbReference type="PRINTS" id="PR00405">
    <property type="entry name" value="REVINTRACTNG"/>
</dbReference>
<name>A0ABN9TNS0_9DINO</name>
<evidence type="ECO:0000313" key="8">
    <source>
        <dbReference type="EMBL" id="CAK0847678.1"/>
    </source>
</evidence>
<dbReference type="InterPro" id="IPR038508">
    <property type="entry name" value="ArfGAP_dom_sf"/>
</dbReference>
<dbReference type="InterPro" id="IPR001164">
    <property type="entry name" value="ArfGAP_dom"/>
</dbReference>
<organism evidence="8 9">
    <name type="scientific">Prorocentrum cordatum</name>
    <dbReference type="NCBI Taxonomy" id="2364126"/>
    <lineage>
        <taxon>Eukaryota</taxon>
        <taxon>Sar</taxon>
        <taxon>Alveolata</taxon>
        <taxon>Dinophyceae</taxon>
        <taxon>Prorocentrales</taxon>
        <taxon>Prorocentraceae</taxon>
        <taxon>Prorocentrum</taxon>
    </lineage>
</organism>
<evidence type="ECO:0000313" key="9">
    <source>
        <dbReference type="Proteomes" id="UP001189429"/>
    </source>
</evidence>
<feature type="domain" description="Arf-GAP" evidence="7">
    <location>
        <begin position="1267"/>
        <end position="1383"/>
    </location>
</feature>
<dbReference type="Pfam" id="PF01412">
    <property type="entry name" value="ArfGap"/>
    <property type="match status" value="1"/>
</dbReference>
<feature type="region of interest" description="Disordered" evidence="6">
    <location>
        <begin position="427"/>
        <end position="449"/>
    </location>
</feature>
<feature type="compositionally biased region" description="Low complexity" evidence="6">
    <location>
        <begin position="1185"/>
        <end position="1204"/>
    </location>
</feature>
<evidence type="ECO:0000256" key="4">
    <source>
        <dbReference type="ARBA" id="ARBA00022833"/>
    </source>
</evidence>
<feature type="compositionally biased region" description="Basic and acidic residues" evidence="6">
    <location>
        <begin position="310"/>
        <end position="348"/>
    </location>
</feature>
<feature type="compositionally biased region" description="Acidic residues" evidence="6">
    <location>
        <begin position="349"/>
        <end position="361"/>
    </location>
</feature>
<feature type="region of interest" description="Disordered" evidence="6">
    <location>
        <begin position="172"/>
        <end position="395"/>
    </location>
</feature>
<sequence>MQCYAIPCYGSCRALPPGVAGRVGMSARNLRDFIELRVPAMQAQLETRVREGVLMEHYTNIHRLRALLLSHPLVSTATPHKVDKALDPKCFDEDGWAYKYHQSPWDLSVTLAASGAKFTLGWTTNHIKKPLAAMWWLMRGKAATADNLAHAEAIFLDVAEASRPSLRRALPLPASRPSLRPLPPAAIAAPPPARPAPPAATAAPPTAGPQPLAGDAARAPARASEPAPERPPAPGEPAPQSPPAPSQPAPQSPPAPDTACPVEPLAGAPAAAPGASADATSAASALLPAASVDAGAAACDKPADSAPGGAERRDHLEDFQLDEAMRMSEQESAEVRDLDYSPDQKSDPPSDEEEEGVEADPAEPQSRVRRRSRSRAGPARPRDPASGGADGEIDLTMHVSAKRLQRLTEDQKERLRQIVRTSDRQLHFGDYWQSRPRAGGPPRGPAATARARDQHRALLLQHLRAYADPIPDAAEFIAGIPSKNAGRWGVNEDVVKAIASRKVHYMHLLTHQMEHDRLLFCEEWPDLSPASGGWWVLQEEDWLQLKQEWAAPTETPVASIEDFPGVRDTRDYVKHILTLHDGEARLVRTEWKPFPASGGSILQPAYWHCQFARSWATYSWLSSRKGHLTNEDLELIMTQDGGETGLMRWNPASGGNWQIRTGQFIALAELFWFGKDWCSCYDIYRAYLSLPVWIQKRKHPVSQNAPGTMRRNAKAFHYQHAESTERAEMLQVAWTSMEADMKGRQVLGYRDEHKVELMRRDERSKLGNAASGATFAYHPFMNPASRRTGGQEFALLLPDVRDGNLRAACEDLAKVFHVKPTFRDAESALRKHEIKLWAGAHAKYNRIRFIRWLFEAEGLDVPVDEEDWPLLAGMGSGAEEGLDDAGIDSYESAEVARAALAAVLAAPGATSPQDGVGAPPEYIYGLDDLVCFLCLSTNKEAVARKVLPPPALPVSVVEDLGMAAPVAASGATACPGETRCYARITTKATAKPAIVSILAWVFQDILRWVRAPAAGALCQCCRAWRAGGLFLACALSERRRCVADSVASILSFDAKPAQALLQAGASRSDILRAWARAWDLLDGLPPRACLGFDERLLSMALVRMGVKEHLRGDAKDAVAQMFLDAGGEHSLAREASFAEVEKGQLAEIECHVLMLVPRHRDGATATSDWRREYGTPESRPAKQDAAGCPPHAGGAPRAGSSGAARRGGRRRLACGAALLALLLGAGQTGVLQQARDAADVQRRATITERIWIAHGKRHFAERHWLSGELFSALRADPANQACCDGGAGEAEWASVSHGIYLSIAAAGVHRSMGVRTSFVQSTAMDAWKPLHLRMMELGGNRRFSDFLRQHGIPDGTPLREKYATRAAAWYRRALRAEAEGSDAPEPLAENTGHLPEESCASSAVLDRVFAEAKADISPRSVGSSRSAPDVASRRPVLRTLSSRSLPELASPAGGGSSVGKLVCSGLTYAMR</sequence>
<evidence type="ECO:0000259" key="7">
    <source>
        <dbReference type="PROSITE" id="PS50115"/>
    </source>
</evidence>
<evidence type="ECO:0000256" key="3">
    <source>
        <dbReference type="ARBA" id="ARBA00022771"/>
    </source>
</evidence>
<dbReference type="SMART" id="SM00105">
    <property type="entry name" value="ArfGap"/>
    <property type="match status" value="1"/>
</dbReference>
<dbReference type="Proteomes" id="UP001189429">
    <property type="component" value="Unassembled WGS sequence"/>
</dbReference>
<feature type="compositionally biased region" description="Pro residues" evidence="6">
    <location>
        <begin position="229"/>
        <end position="256"/>
    </location>
</feature>
<evidence type="ECO:0000256" key="1">
    <source>
        <dbReference type="ARBA" id="ARBA00022468"/>
    </source>
</evidence>
<feature type="region of interest" description="Disordered" evidence="6">
    <location>
        <begin position="1166"/>
        <end position="1206"/>
    </location>
</feature>
<keyword evidence="4" id="KW-0862">Zinc</keyword>
<reference evidence="8" key="1">
    <citation type="submission" date="2023-10" db="EMBL/GenBank/DDBJ databases">
        <authorList>
            <person name="Chen Y."/>
            <person name="Shah S."/>
            <person name="Dougan E. K."/>
            <person name="Thang M."/>
            <person name="Chan C."/>
        </authorList>
    </citation>
    <scope>NUCLEOTIDE SEQUENCE [LARGE SCALE GENOMIC DNA]</scope>
</reference>
<keyword evidence="3 5" id="KW-0863">Zinc-finger</keyword>
<accession>A0ABN9TNS0</accession>
<dbReference type="PANTHER" id="PTHR45686:SF4">
    <property type="entry name" value="ADP-RIBOSYLATION FACTOR GTPASE ACTIVATING PROTEIN 3, ISOFORM H"/>
    <property type="match status" value="1"/>
</dbReference>
<proteinExistence type="predicted"/>
<feature type="compositionally biased region" description="Pro residues" evidence="6">
    <location>
        <begin position="180"/>
        <end position="198"/>
    </location>
</feature>
<feature type="compositionally biased region" description="Low complexity" evidence="6">
    <location>
        <begin position="435"/>
        <end position="449"/>
    </location>
</feature>
<evidence type="ECO:0000256" key="2">
    <source>
        <dbReference type="ARBA" id="ARBA00022723"/>
    </source>
</evidence>
<keyword evidence="1" id="KW-0343">GTPase activation</keyword>
<feature type="compositionally biased region" description="Basic and acidic residues" evidence="6">
    <location>
        <begin position="1166"/>
        <end position="1182"/>
    </location>
</feature>
<dbReference type="SUPFAM" id="SSF57863">
    <property type="entry name" value="ArfGap/RecO-like zinc finger"/>
    <property type="match status" value="1"/>
</dbReference>
<dbReference type="PROSITE" id="PS50115">
    <property type="entry name" value="ARFGAP"/>
    <property type="match status" value="1"/>
</dbReference>
<dbReference type="InterPro" id="IPR037278">
    <property type="entry name" value="ARFGAP/RecO"/>
</dbReference>
<feature type="compositionally biased region" description="Low complexity" evidence="6">
    <location>
        <begin position="199"/>
        <end position="226"/>
    </location>
</feature>
<comment type="caution">
    <text evidence="8">The sequence shown here is derived from an EMBL/GenBank/DDBJ whole genome shotgun (WGS) entry which is preliminary data.</text>
</comment>
<dbReference type="EMBL" id="CAUYUJ010014920">
    <property type="protein sequence ID" value="CAK0847678.1"/>
    <property type="molecule type" value="Genomic_DNA"/>
</dbReference>
<evidence type="ECO:0000256" key="5">
    <source>
        <dbReference type="PROSITE-ProRule" id="PRU00288"/>
    </source>
</evidence>
<protein>
    <recommendedName>
        <fullName evidence="7">Arf-GAP domain-containing protein</fullName>
    </recommendedName>
</protein>
<evidence type="ECO:0000256" key="6">
    <source>
        <dbReference type="SAM" id="MobiDB-lite"/>
    </source>
</evidence>
<gene>
    <name evidence="8" type="ORF">PCOR1329_LOCUS40818</name>
</gene>
<keyword evidence="2" id="KW-0479">Metal-binding</keyword>
<dbReference type="CDD" id="cd08830">
    <property type="entry name" value="ArfGap_ArfGap1"/>
    <property type="match status" value="1"/>
</dbReference>
<feature type="compositionally biased region" description="Low complexity" evidence="6">
    <location>
        <begin position="375"/>
        <end position="387"/>
    </location>
</feature>
<keyword evidence="9" id="KW-1185">Reference proteome</keyword>